<evidence type="ECO:0000256" key="2">
    <source>
        <dbReference type="ARBA" id="ARBA00022490"/>
    </source>
</evidence>
<dbReference type="PANTHER" id="PTHR30002:SF4">
    <property type="entry name" value="EPOXYQUEUOSINE REDUCTASE"/>
    <property type="match status" value="1"/>
</dbReference>
<feature type="binding site" evidence="9">
    <location>
        <position position="167"/>
    </location>
    <ligand>
        <name>cob(II)alamin</name>
        <dbReference type="ChEBI" id="CHEBI:16304"/>
    </ligand>
</feature>
<feature type="binding site" evidence="9">
    <location>
        <position position="201"/>
    </location>
    <ligand>
        <name>[4Fe-4S] cluster</name>
        <dbReference type="ChEBI" id="CHEBI:49883"/>
        <label>1</label>
    </ligand>
</feature>
<evidence type="ECO:0000256" key="3">
    <source>
        <dbReference type="ARBA" id="ARBA00022694"/>
    </source>
</evidence>
<feature type="binding site" evidence="9">
    <location>
        <position position="258"/>
    </location>
    <ligand>
        <name>[4Fe-4S] cluster</name>
        <dbReference type="ChEBI" id="CHEBI:49883"/>
        <label>1</label>
    </ligand>
</feature>
<comment type="subunit">
    <text evidence="9">Monomer.</text>
</comment>
<evidence type="ECO:0000256" key="9">
    <source>
        <dbReference type="HAMAP-Rule" id="MF_00916"/>
    </source>
</evidence>
<feature type="binding site" evidence="9">
    <location>
        <position position="226"/>
    </location>
    <ligand>
        <name>cob(II)alamin</name>
        <dbReference type="ChEBI" id="CHEBI:16304"/>
    </ligand>
</feature>
<evidence type="ECO:0000256" key="4">
    <source>
        <dbReference type="ARBA" id="ARBA00022723"/>
    </source>
</evidence>
<dbReference type="HAMAP" id="MF_00916">
    <property type="entry name" value="QueG"/>
    <property type="match status" value="1"/>
</dbReference>
<protein>
    <recommendedName>
        <fullName evidence="9">Epoxyqueuosine reductase</fullName>
        <ecNumber evidence="9">1.17.99.6</ecNumber>
    </recommendedName>
    <alternativeName>
        <fullName evidence="9">Queuosine biosynthesis protein QueG</fullName>
    </alternativeName>
</protein>
<accession>A0AAW7X4S0</accession>
<keyword evidence="5 9" id="KW-0671">Queuosine biosynthesis</keyword>
<dbReference type="GO" id="GO:0051539">
    <property type="term" value="F:4 iron, 4 sulfur cluster binding"/>
    <property type="evidence" value="ECO:0007669"/>
    <property type="project" value="UniProtKB-KW"/>
</dbReference>
<keyword evidence="3 9" id="KW-0819">tRNA processing</keyword>
<evidence type="ECO:0000259" key="10">
    <source>
        <dbReference type="PROSITE" id="PS51379"/>
    </source>
</evidence>
<feature type="binding site" evidence="9">
    <location>
        <position position="143"/>
    </location>
    <ligand>
        <name>cob(II)alamin</name>
        <dbReference type="ChEBI" id="CHEBI:16304"/>
    </ligand>
</feature>
<keyword evidence="4 9" id="KW-0479">Metal-binding</keyword>
<comment type="cofactor">
    <cofactor evidence="9">
        <name>cob(II)alamin</name>
        <dbReference type="ChEBI" id="CHEBI:16304"/>
    </cofactor>
</comment>
<evidence type="ECO:0000256" key="1">
    <source>
        <dbReference type="ARBA" id="ARBA00022485"/>
    </source>
</evidence>
<comment type="pathway">
    <text evidence="9">tRNA modification; tRNA-queuosine biosynthesis.</text>
</comment>
<dbReference type="InterPro" id="IPR013542">
    <property type="entry name" value="QueG_DUF1730"/>
</dbReference>
<dbReference type="InterPro" id="IPR017900">
    <property type="entry name" value="4Fe4S_Fe_S_CS"/>
</dbReference>
<feature type="binding site" evidence="9">
    <location>
        <position position="208"/>
    </location>
    <ligand>
        <name>[4Fe-4S] cluster</name>
        <dbReference type="ChEBI" id="CHEBI:49883"/>
        <label>2</label>
    </ligand>
</feature>
<dbReference type="GO" id="GO:0005737">
    <property type="term" value="C:cytoplasm"/>
    <property type="evidence" value="ECO:0007669"/>
    <property type="project" value="UniProtKB-SubCell"/>
</dbReference>
<reference evidence="11" key="1">
    <citation type="submission" date="2023-07" db="EMBL/GenBank/DDBJ databases">
        <title>Genome content predicts the carbon catabolic preferences of heterotrophic bacteria.</title>
        <authorList>
            <person name="Gralka M."/>
        </authorList>
    </citation>
    <scope>NUCLEOTIDE SEQUENCE</scope>
    <source>
        <strain evidence="11">I3M17_2</strain>
    </source>
</reference>
<feature type="binding site" evidence="9">
    <location>
        <position position="233"/>
    </location>
    <ligand>
        <name>tRNA</name>
        <dbReference type="ChEBI" id="CHEBI:17843"/>
    </ligand>
</feature>
<dbReference type="Proteomes" id="UP001169760">
    <property type="component" value="Unassembled WGS sequence"/>
</dbReference>
<feature type="binding site" evidence="9">
    <location>
        <position position="251"/>
    </location>
    <ligand>
        <name>[4Fe-4S] cluster</name>
        <dbReference type="ChEBI" id="CHEBI:49883"/>
        <label>2</label>
    </ligand>
</feature>
<comment type="function">
    <text evidence="9">Catalyzes the conversion of epoxyqueuosine (oQ) to queuosine (Q), which is a hypermodified base found in the wobble positions of tRNA(Asp), tRNA(Asn), tRNA(His) and tRNA(Tyr).</text>
</comment>
<dbReference type="Pfam" id="PF08331">
    <property type="entry name" value="QueG_DUF1730"/>
    <property type="match status" value="1"/>
</dbReference>
<keyword evidence="8 9" id="KW-0411">Iron-sulfur</keyword>
<keyword evidence="1 9" id="KW-0004">4Fe-4S</keyword>
<dbReference type="InterPro" id="IPR004453">
    <property type="entry name" value="QueG"/>
</dbReference>
<dbReference type="GO" id="GO:0008616">
    <property type="term" value="P:tRNA queuosine(34) biosynthetic process"/>
    <property type="evidence" value="ECO:0007669"/>
    <property type="project" value="UniProtKB-UniRule"/>
</dbReference>
<keyword evidence="7 9" id="KW-0408">Iron</keyword>
<comment type="subcellular location">
    <subcellularLocation>
        <location evidence="9">Cytoplasm</location>
    </subcellularLocation>
</comment>
<keyword evidence="9" id="KW-0170">Cobalt</keyword>
<dbReference type="GO" id="GO:0031419">
    <property type="term" value="F:cobalamin binding"/>
    <property type="evidence" value="ECO:0007669"/>
    <property type="project" value="UniProtKB-KW"/>
</dbReference>
<dbReference type="InterPro" id="IPR017896">
    <property type="entry name" value="4Fe4S_Fe-S-bd"/>
</dbReference>
<feature type="binding site" evidence="9">
    <location>
        <position position="161"/>
    </location>
    <ligand>
        <name>cob(II)alamin</name>
        <dbReference type="ChEBI" id="CHEBI:16304"/>
    </ligand>
</feature>
<feature type="binding site" evidence="9">
    <location>
        <position position="204"/>
    </location>
    <ligand>
        <name>[4Fe-4S] cluster</name>
        <dbReference type="ChEBI" id="CHEBI:49883"/>
        <label>1</label>
    </ligand>
</feature>
<feature type="domain" description="4Fe-4S ferredoxin-type" evidence="10">
    <location>
        <begin position="189"/>
        <end position="218"/>
    </location>
</feature>
<gene>
    <name evidence="9 11" type="primary">queG</name>
    <name evidence="11" type="ORF">Q4521_08640</name>
</gene>
<feature type="binding site" evidence="9">
    <location>
        <position position="198"/>
    </location>
    <ligand>
        <name>[4Fe-4S] cluster</name>
        <dbReference type="ChEBI" id="CHEBI:49883"/>
        <label>1</label>
    </ligand>
</feature>
<feature type="binding site" evidence="9">
    <location>
        <position position="60"/>
    </location>
    <ligand>
        <name>cob(II)alamin</name>
        <dbReference type="ChEBI" id="CHEBI:16304"/>
    </ligand>
</feature>
<dbReference type="Pfam" id="PF13484">
    <property type="entry name" value="Fer4_16"/>
    <property type="match status" value="1"/>
</dbReference>
<feature type="binding site" evidence="9">
    <location>
        <position position="254"/>
    </location>
    <ligand>
        <name>[4Fe-4S] cluster</name>
        <dbReference type="ChEBI" id="CHEBI:49883"/>
        <label>2</label>
    </ligand>
</feature>
<dbReference type="GO" id="GO:0046872">
    <property type="term" value="F:metal ion binding"/>
    <property type="evidence" value="ECO:0007669"/>
    <property type="project" value="UniProtKB-KW"/>
</dbReference>
<dbReference type="RefSeq" id="WP_303492517.1">
    <property type="nucleotide sequence ID" value="NZ_JAUOPB010000005.1"/>
</dbReference>
<feature type="binding site" evidence="9">
    <location>
        <position position="224"/>
    </location>
    <ligand>
        <name>[4Fe-4S] cluster</name>
        <dbReference type="ChEBI" id="CHEBI:49883"/>
        <label>2</label>
    </ligand>
</feature>
<organism evidence="11 12">
    <name type="scientific">Saccharophagus degradans</name>
    <dbReference type="NCBI Taxonomy" id="86304"/>
    <lineage>
        <taxon>Bacteria</taxon>
        <taxon>Pseudomonadati</taxon>
        <taxon>Pseudomonadota</taxon>
        <taxon>Gammaproteobacteria</taxon>
        <taxon>Cellvibrionales</taxon>
        <taxon>Cellvibrionaceae</taxon>
        <taxon>Saccharophagus</taxon>
    </lineage>
</organism>
<dbReference type="Gene3D" id="3.30.70.20">
    <property type="match status" value="1"/>
</dbReference>
<dbReference type="GO" id="GO:0052693">
    <property type="term" value="F:epoxyqueuosine reductase activity"/>
    <property type="evidence" value="ECO:0007669"/>
    <property type="project" value="UniProtKB-UniRule"/>
</dbReference>
<dbReference type="SUPFAM" id="SSF46548">
    <property type="entry name" value="alpha-helical ferredoxin"/>
    <property type="match status" value="1"/>
</dbReference>
<evidence type="ECO:0000256" key="8">
    <source>
        <dbReference type="ARBA" id="ARBA00023014"/>
    </source>
</evidence>
<feature type="binding site" evidence="9">
    <location>
        <begin position="251"/>
        <end position="252"/>
    </location>
    <ligand>
        <name>cob(II)alamin</name>
        <dbReference type="ChEBI" id="CHEBI:16304"/>
    </ligand>
</feature>
<evidence type="ECO:0000256" key="7">
    <source>
        <dbReference type="ARBA" id="ARBA00023004"/>
    </source>
</evidence>
<comment type="caution">
    <text evidence="9">Lacks conserved residue(s) required for the propagation of feature annotation.</text>
</comment>
<keyword evidence="2 9" id="KW-0963">Cytoplasm</keyword>
<name>A0AAW7X4S0_9GAMM</name>
<keyword evidence="6 9" id="KW-0560">Oxidoreductase</keyword>
<dbReference type="NCBIfam" id="TIGR00276">
    <property type="entry name" value="tRNA epoxyqueuosine(34) reductase QueG"/>
    <property type="match status" value="1"/>
</dbReference>
<dbReference type="EC" id="1.17.99.6" evidence="9"/>
<evidence type="ECO:0000313" key="11">
    <source>
        <dbReference type="EMBL" id="MDO6422537.1"/>
    </source>
</evidence>
<dbReference type="EMBL" id="JAUOPB010000005">
    <property type="protein sequence ID" value="MDO6422537.1"/>
    <property type="molecule type" value="Genomic_DNA"/>
</dbReference>
<evidence type="ECO:0000256" key="6">
    <source>
        <dbReference type="ARBA" id="ARBA00023002"/>
    </source>
</evidence>
<sequence>MNQPLHTLAQQIKEWSRELGFQQAGITDTDLSNQEDRFRAWLAAGYQGSMEWMAEHADLRLDPEKLHAGTCRIISVRLDYLPPDTNQIKILKSADTAYVSRYALGRDYHKLIRKRLATLAKKIEVWAVENQIDVPLSQRPFVDSAPVMERPLAEKAGLGWTGKHTLIINRHAGSYFFLGELFTNLPLPVETQTAENLCGDCTACLKVCPTDAFPTPYTLDAKRCISYLTIENKGPIPEEFREPIGNRVFGCDDCQAICPWNKYATPTDEKDFHPRHGLEAAKLNTLFCWDEAAFLKNTEGSAIRRIGFEKWQRNLAVGIGNGPSSPETIDMLKQKLHNSTPLVAEHIHWAIKQLQDPDRKRKRKIKAQA</sequence>
<evidence type="ECO:0000256" key="5">
    <source>
        <dbReference type="ARBA" id="ARBA00022785"/>
    </source>
</evidence>
<dbReference type="PROSITE" id="PS51379">
    <property type="entry name" value="4FE4S_FER_2"/>
    <property type="match status" value="1"/>
</dbReference>
<comment type="caution">
    <text evidence="11">The sequence shown here is derived from an EMBL/GenBank/DDBJ whole genome shotgun (WGS) entry which is preliminary data.</text>
</comment>
<proteinExistence type="inferred from homology"/>
<dbReference type="AlphaFoldDB" id="A0AAW7X4S0"/>
<comment type="cofactor">
    <cofactor evidence="9">
        <name>[4Fe-4S] cluster</name>
        <dbReference type="ChEBI" id="CHEBI:49883"/>
    </cofactor>
    <text evidence="9">Binds 2 [4Fe-4S] clusters per monomer.</text>
</comment>
<evidence type="ECO:0000313" key="12">
    <source>
        <dbReference type="Proteomes" id="UP001169760"/>
    </source>
</evidence>
<feature type="active site" description="Proton donor" evidence="9">
    <location>
        <position position="143"/>
    </location>
</feature>
<dbReference type="PROSITE" id="PS00198">
    <property type="entry name" value="4FE4S_FER_1"/>
    <property type="match status" value="1"/>
</dbReference>
<comment type="similarity">
    <text evidence="9">Belongs to the QueG family.</text>
</comment>
<feature type="binding site" evidence="9">
    <location>
        <position position="178"/>
    </location>
    <ligand>
        <name>cob(II)alamin</name>
        <dbReference type="ChEBI" id="CHEBI:16304"/>
    </ligand>
</feature>
<dbReference type="PANTHER" id="PTHR30002">
    <property type="entry name" value="EPOXYQUEUOSINE REDUCTASE"/>
    <property type="match status" value="1"/>
</dbReference>
<comment type="catalytic activity">
    <reaction evidence="9">
        <text>epoxyqueuosine(34) in tRNA + AH2 = queuosine(34) in tRNA + A + H2O</text>
        <dbReference type="Rhea" id="RHEA:32159"/>
        <dbReference type="Rhea" id="RHEA-COMP:18571"/>
        <dbReference type="Rhea" id="RHEA-COMP:18582"/>
        <dbReference type="ChEBI" id="CHEBI:13193"/>
        <dbReference type="ChEBI" id="CHEBI:15377"/>
        <dbReference type="ChEBI" id="CHEBI:17499"/>
        <dbReference type="ChEBI" id="CHEBI:194431"/>
        <dbReference type="ChEBI" id="CHEBI:194443"/>
        <dbReference type="EC" id="1.17.99.6"/>
    </reaction>
</comment>
<keyword evidence="9" id="KW-0846">Cobalamin</keyword>